<feature type="compositionally biased region" description="Polar residues" evidence="1">
    <location>
        <begin position="1"/>
        <end position="11"/>
    </location>
</feature>
<name>A0A7J6QS19_PEROL</name>
<organism evidence="2 3">
    <name type="scientific">Perkinsus olseni</name>
    <name type="common">Perkinsus atlanticus</name>
    <dbReference type="NCBI Taxonomy" id="32597"/>
    <lineage>
        <taxon>Eukaryota</taxon>
        <taxon>Sar</taxon>
        <taxon>Alveolata</taxon>
        <taxon>Perkinsozoa</taxon>
        <taxon>Perkinsea</taxon>
        <taxon>Perkinsida</taxon>
        <taxon>Perkinsidae</taxon>
        <taxon>Perkinsus</taxon>
    </lineage>
</organism>
<feature type="non-terminal residue" evidence="2">
    <location>
        <position position="127"/>
    </location>
</feature>
<evidence type="ECO:0000256" key="1">
    <source>
        <dbReference type="SAM" id="MobiDB-lite"/>
    </source>
</evidence>
<comment type="caution">
    <text evidence="2">The sequence shown here is derived from an EMBL/GenBank/DDBJ whole genome shotgun (WGS) entry which is preliminary data.</text>
</comment>
<evidence type="ECO:0000313" key="3">
    <source>
        <dbReference type="Proteomes" id="UP000574390"/>
    </source>
</evidence>
<dbReference type="Proteomes" id="UP000574390">
    <property type="component" value="Unassembled WGS sequence"/>
</dbReference>
<protein>
    <submittedName>
        <fullName evidence="2">Uncharacterized protein</fullName>
    </submittedName>
</protein>
<feature type="region of interest" description="Disordered" evidence="1">
    <location>
        <begin position="1"/>
        <end position="23"/>
    </location>
</feature>
<evidence type="ECO:0000313" key="2">
    <source>
        <dbReference type="EMBL" id="KAF4711399.1"/>
    </source>
</evidence>
<sequence length="127" mass="13601">IVAATGTTSPHPGSAPQRENVSMKEAAKYVRTPRRHNLSESTDQDLHRVFGSAQDAWQTHSGTGMRTISLSSLAGQSDKIEESCDAARIVKDTFLPVNACVGGEVKWFSVEVTWMVVSTAAVVAALT</sequence>
<gene>
    <name evidence="2" type="ORF">FOZ62_011847</name>
</gene>
<reference evidence="2 3" key="1">
    <citation type="submission" date="2020-04" db="EMBL/GenBank/DDBJ databases">
        <title>Perkinsus olseni comparative genomics.</title>
        <authorList>
            <person name="Bogema D.R."/>
        </authorList>
    </citation>
    <scope>NUCLEOTIDE SEQUENCE [LARGE SCALE GENOMIC DNA]</scope>
    <source>
        <strain evidence="2">ATCC PRA-205</strain>
    </source>
</reference>
<dbReference type="AlphaFoldDB" id="A0A7J6QS19"/>
<accession>A0A7J6QS19</accession>
<proteinExistence type="predicted"/>
<dbReference type="EMBL" id="JABANM010027383">
    <property type="protein sequence ID" value="KAF4711399.1"/>
    <property type="molecule type" value="Genomic_DNA"/>
</dbReference>
<feature type="non-terminal residue" evidence="2">
    <location>
        <position position="1"/>
    </location>
</feature>